<dbReference type="GeneID" id="17279845"/>
<dbReference type="KEGG" id="ehx:EMIHUDRAFT_111256"/>
<feature type="region of interest" description="Disordered" evidence="1">
    <location>
        <begin position="378"/>
        <end position="423"/>
    </location>
</feature>
<reference evidence="3" key="2">
    <citation type="submission" date="2024-10" db="UniProtKB">
        <authorList>
            <consortium name="EnsemblProtists"/>
        </authorList>
    </citation>
    <scope>IDENTIFICATION</scope>
</reference>
<evidence type="ECO:0000256" key="1">
    <source>
        <dbReference type="SAM" id="MobiDB-lite"/>
    </source>
</evidence>
<feature type="compositionally biased region" description="Pro residues" evidence="1">
    <location>
        <begin position="395"/>
        <end position="417"/>
    </location>
</feature>
<dbReference type="PaxDb" id="2903-EOD34575"/>
<dbReference type="HOGENOM" id="CLU_045475_0_0_1"/>
<dbReference type="AlphaFoldDB" id="A0A0D3KFP0"/>
<sequence>MLPEIAALFDDDPPAADDPPSGPTSPPPRAEPAAEPAKRSAAEAPTPSTARRKVPRLGSGGASAACGADARRAAREERYGLVPPELMHLFNVANALVKPRLEAFFFAVARELPELSQFYGTNKRRECVYRRAAKAVGIRGRDRAAARGQRVLCHVSRQRHGANALSGPDSHADIKNPLWFEPAPRNIKRRGAAMAPGTQIVLAEGLSDEQQQQQEDGDDDDDEEEEEEEAPAGDLEDGALAALQDTVAELQCVPPRASDEEMATSAVREAANLDVTTRTVEDIEEEVRTAAGWVAALRAFAAVAGEGACLATEPVSPFVRHVIHYYVSVVGARAGLALQDEKSADTEARRQVKPMRVFCVGEDPSPPALPAPVLAPAMSALPRPQTPPGQRAPEQCPPRQPPPRPYPPQQPPPPPAGPSAFRTYLDTPFAQKDACKALGGRWDRKRKAWYAPAGVDLTPFVQQWCQRHDLNAQRVP</sequence>
<dbReference type="EnsemblProtists" id="EOD34575">
    <property type="protein sequence ID" value="EOD34575"/>
    <property type="gene ID" value="EMIHUDRAFT_111256"/>
</dbReference>
<feature type="region of interest" description="Disordered" evidence="1">
    <location>
        <begin position="1"/>
        <end position="68"/>
    </location>
</feature>
<protein>
    <recommendedName>
        <fullName evidence="2">DUF5710 domain-containing protein</fullName>
    </recommendedName>
</protein>
<feature type="compositionally biased region" description="Low complexity" evidence="1">
    <location>
        <begin position="205"/>
        <end position="214"/>
    </location>
</feature>
<reference evidence="4" key="1">
    <citation type="journal article" date="2013" name="Nature">
        <title>Pan genome of the phytoplankton Emiliania underpins its global distribution.</title>
        <authorList>
            <person name="Read B.A."/>
            <person name="Kegel J."/>
            <person name="Klute M.J."/>
            <person name="Kuo A."/>
            <person name="Lefebvre S.C."/>
            <person name="Maumus F."/>
            <person name="Mayer C."/>
            <person name="Miller J."/>
            <person name="Monier A."/>
            <person name="Salamov A."/>
            <person name="Young J."/>
            <person name="Aguilar M."/>
            <person name="Claverie J.M."/>
            <person name="Frickenhaus S."/>
            <person name="Gonzalez K."/>
            <person name="Herman E.K."/>
            <person name="Lin Y.C."/>
            <person name="Napier J."/>
            <person name="Ogata H."/>
            <person name="Sarno A.F."/>
            <person name="Shmutz J."/>
            <person name="Schroeder D."/>
            <person name="de Vargas C."/>
            <person name="Verret F."/>
            <person name="von Dassow P."/>
            <person name="Valentin K."/>
            <person name="Van de Peer Y."/>
            <person name="Wheeler G."/>
            <person name="Dacks J.B."/>
            <person name="Delwiche C.F."/>
            <person name="Dyhrman S.T."/>
            <person name="Glockner G."/>
            <person name="John U."/>
            <person name="Richards T."/>
            <person name="Worden A.Z."/>
            <person name="Zhang X."/>
            <person name="Grigoriev I.V."/>
            <person name="Allen A.E."/>
            <person name="Bidle K."/>
            <person name="Borodovsky M."/>
            <person name="Bowler C."/>
            <person name="Brownlee C."/>
            <person name="Cock J.M."/>
            <person name="Elias M."/>
            <person name="Gladyshev V.N."/>
            <person name="Groth M."/>
            <person name="Guda C."/>
            <person name="Hadaegh A."/>
            <person name="Iglesias-Rodriguez M.D."/>
            <person name="Jenkins J."/>
            <person name="Jones B.M."/>
            <person name="Lawson T."/>
            <person name="Leese F."/>
            <person name="Lindquist E."/>
            <person name="Lobanov A."/>
            <person name="Lomsadze A."/>
            <person name="Malik S.B."/>
            <person name="Marsh M.E."/>
            <person name="Mackinder L."/>
            <person name="Mock T."/>
            <person name="Mueller-Roeber B."/>
            <person name="Pagarete A."/>
            <person name="Parker M."/>
            <person name="Probert I."/>
            <person name="Quesneville H."/>
            <person name="Raines C."/>
            <person name="Rensing S.A."/>
            <person name="Riano-Pachon D.M."/>
            <person name="Richier S."/>
            <person name="Rokitta S."/>
            <person name="Shiraiwa Y."/>
            <person name="Soanes D.M."/>
            <person name="van der Giezen M."/>
            <person name="Wahlund T.M."/>
            <person name="Williams B."/>
            <person name="Wilson W."/>
            <person name="Wolfe G."/>
            <person name="Wurch L.L."/>
        </authorList>
    </citation>
    <scope>NUCLEOTIDE SEQUENCE</scope>
</reference>
<accession>A0A0D3KFP0</accession>
<feature type="compositionally biased region" description="Acidic residues" evidence="1">
    <location>
        <begin position="215"/>
        <end position="237"/>
    </location>
</feature>
<keyword evidence="4" id="KW-1185">Reference proteome</keyword>
<evidence type="ECO:0000259" key="2">
    <source>
        <dbReference type="Pfam" id="PF18974"/>
    </source>
</evidence>
<dbReference type="RefSeq" id="XP_005787004.1">
    <property type="nucleotide sequence ID" value="XM_005786947.1"/>
</dbReference>
<feature type="region of interest" description="Disordered" evidence="1">
    <location>
        <begin position="205"/>
        <end position="237"/>
    </location>
</feature>
<feature type="domain" description="DUF5710" evidence="2">
    <location>
        <begin position="422"/>
        <end position="464"/>
    </location>
</feature>
<proteinExistence type="predicted"/>
<evidence type="ECO:0000313" key="3">
    <source>
        <dbReference type="EnsemblProtists" id="EOD34575"/>
    </source>
</evidence>
<feature type="compositionally biased region" description="Pro residues" evidence="1">
    <location>
        <begin position="16"/>
        <end position="30"/>
    </location>
</feature>
<dbReference type="Pfam" id="PF18974">
    <property type="entry name" value="DUF5710"/>
    <property type="match status" value="1"/>
</dbReference>
<dbReference type="Proteomes" id="UP000013827">
    <property type="component" value="Unassembled WGS sequence"/>
</dbReference>
<organism evidence="3 4">
    <name type="scientific">Emiliania huxleyi (strain CCMP1516)</name>
    <dbReference type="NCBI Taxonomy" id="280463"/>
    <lineage>
        <taxon>Eukaryota</taxon>
        <taxon>Haptista</taxon>
        <taxon>Haptophyta</taxon>
        <taxon>Prymnesiophyceae</taxon>
        <taxon>Isochrysidales</taxon>
        <taxon>Noelaerhabdaceae</taxon>
        <taxon>Emiliania</taxon>
    </lineage>
</organism>
<evidence type="ECO:0000313" key="4">
    <source>
        <dbReference type="Proteomes" id="UP000013827"/>
    </source>
</evidence>
<dbReference type="InterPro" id="IPR043764">
    <property type="entry name" value="DUF5710"/>
</dbReference>
<name>A0A0D3KFP0_EMIH1</name>